<dbReference type="PANTHER" id="PTHR23158:SF33">
    <property type="entry name" value="TRANSPORT AND GOLGI ORGANIZATION PROTEIN 1"/>
    <property type="match status" value="1"/>
</dbReference>
<feature type="coiled-coil region" evidence="2">
    <location>
        <begin position="1052"/>
        <end position="1125"/>
    </location>
</feature>
<comment type="caution">
    <text evidence="4">The sequence shown here is derived from an EMBL/GenBank/DDBJ whole genome shotgun (WGS) entry which is preliminary data.</text>
</comment>
<name>A0A834MME6_RHYFE</name>
<evidence type="ECO:0000256" key="3">
    <source>
        <dbReference type="SAM" id="MobiDB-lite"/>
    </source>
</evidence>
<dbReference type="PANTHER" id="PTHR23158">
    <property type="entry name" value="MELANOMA INHIBITORY ACTIVITY-RELATED"/>
    <property type="match status" value="1"/>
</dbReference>
<feature type="compositionally biased region" description="Polar residues" evidence="3">
    <location>
        <begin position="1289"/>
        <end position="1312"/>
    </location>
</feature>
<feature type="coiled-coil region" evidence="2">
    <location>
        <begin position="749"/>
        <end position="923"/>
    </location>
</feature>
<evidence type="ECO:0000256" key="1">
    <source>
        <dbReference type="ARBA" id="ARBA00023054"/>
    </source>
</evidence>
<dbReference type="GO" id="GO:0005789">
    <property type="term" value="C:endoplasmic reticulum membrane"/>
    <property type="evidence" value="ECO:0007669"/>
    <property type="project" value="TreeGrafter"/>
</dbReference>
<gene>
    <name evidence="4" type="ORF">GWI33_010154</name>
</gene>
<evidence type="ECO:0000256" key="2">
    <source>
        <dbReference type="SAM" id="Coils"/>
    </source>
</evidence>
<dbReference type="GO" id="GO:0009306">
    <property type="term" value="P:protein secretion"/>
    <property type="evidence" value="ECO:0007669"/>
    <property type="project" value="TreeGrafter"/>
</dbReference>
<feature type="region of interest" description="Disordered" evidence="3">
    <location>
        <begin position="496"/>
        <end position="518"/>
    </location>
</feature>
<dbReference type="GO" id="GO:0035459">
    <property type="term" value="P:vesicle cargo loading"/>
    <property type="evidence" value="ECO:0007669"/>
    <property type="project" value="TreeGrafter"/>
</dbReference>
<keyword evidence="5" id="KW-1185">Reference proteome</keyword>
<evidence type="ECO:0000313" key="5">
    <source>
        <dbReference type="Proteomes" id="UP000625711"/>
    </source>
</evidence>
<feature type="region of interest" description="Disordered" evidence="3">
    <location>
        <begin position="1206"/>
        <end position="1321"/>
    </location>
</feature>
<evidence type="ECO:0000313" key="4">
    <source>
        <dbReference type="EMBL" id="KAF7285735.1"/>
    </source>
</evidence>
<dbReference type="GO" id="GO:0006888">
    <property type="term" value="P:endoplasmic reticulum to Golgi vesicle-mediated transport"/>
    <property type="evidence" value="ECO:0007669"/>
    <property type="project" value="TreeGrafter"/>
</dbReference>
<keyword evidence="1 2" id="KW-0175">Coiled coil</keyword>
<dbReference type="OrthoDB" id="6627676at2759"/>
<dbReference type="Gene3D" id="2.30.30.40">
    <property type="entry name" value="SH3 Domains"/>
    <property type="match status" value="1"/>
</dbReference>
<protein>
    <recommendedName>
        <fullName evidence="6">Transport and Golgi organization protein 1</fullName>
    </recommendedName>
</protein>
<feature type="compositionally biased region" description="Basic and acidic residues" evidence="3">
    <location>
        <begin position="1272"/>
        <end position="1286"/>
    </location>
</feature>
<reference evidence="4" key="1">
    <citation type="submission" date="2020-08" db="EMBL/GenBank/DDBJ databases">
        <title>Genome sequencing and assembly of the red palm weevil Rhynchophorus ferrugineus.</title>
        <authorList>
            <person name="Dias G.B."/>
            <person name="Bergman C.M."/>
            <person name="Manee M."/>
        </authorList>
    </citation>
    <scope>NUCLEOTIDE SEQUENCE</scope>
    <source>
        <strain evidence="4">AA-2017</strain>
        <tissue evidence="4">Whole larva</tissue>
    </source>
</reference>
<sequence>MYITHENSDVALRFCEKTICQINELIYAEISDKRLCIDEECSKIISHGKTLIKYNGIEKYMLSFSPNEDVKVFSLEAGSNLELIGVEINGKRGYMNKRNLRETRRLKQPKRLVDTEIVKDKLEVPSKNIVTEINADPTQKSFEIIDGTRIPLEPEFSTTTVPSITQSEIIDQERTIPLQSALEKENIEIQNQDLVKEEEIIEEKLTESPQNTKEPSERILEQKLDIPGPAAVESNSALSDTEDTVKNNDAVINIALEKTDIESNQIQNTVIPSQNIENLLDKTIALSNNTKFDEIPNEAVNLTEKLENEKVLEVNTVDVPTLINEKSEKESVITDSLKETYLKSSSAELTDEKKEIEASSETIAVDLSQSLEQDASVTNKADVSEGDQAAEPNSISEINKNDEANIDINSSGAQKDAEPTILPTENIPELVKDKPEEIIELNTNTKTLSIDNGIEASGIEEIKEKGPNEMYVDTTTDNLELTSSFLKPDMLEVLKTDTDDDTDQNSDLGSTTTDIPLDMETPSILENDIVTKNPMELNMGHMSLDGDFTPEFKDIDDSNSLEINQAGIDLSSLYDTERSGRYLNNLPNEQSISISPTENIVDMSKQQVTSNEEEIAPIDNIEISSNENLKTDDDIDKTYEGYKRVFFSNDEDQYCINSSQNAFDMPTSILNTDLFLYLTTSAIAVIILVFGSILFDKCRREGPLIARINKLEQQLLTTIKENYMLQEKVIESDYQKTQLVVDSVPNEVVDELNKKIAEMAIENQALQEQIQAFEKELDNSAEVGIELNKIITQMLNSTDGSEILRENMEQMQKKLLEQQDVINSVNELLSSRETENHELKLELDISNIKVVDLQREVDKLVEKILKLEEEKDQQNSSLEKEIAIHQTLYKEGVVKEETLNQEIQNLNRQLVELQRMVEVKVNEYNTLKLSLKEINLVKNNKDAMKTLLDVTEVKAQLEQVKSENLKYAEQLNRERDINLAYTSEIKSLQQQINEFIEKYEKAVKDKVETNTKLQVLNNYFKEKEDQMQKELSKYESLWAAKEGEATSTTERIKYMQEELQNFKAQNDSLKQEIVNQEVELKSQISMLEKKSHESWVANRQTERKLEEARQEAAQLRNRLTLRERTLVESNNQIRMQSPLQNGDLPVSPPPLDITQSPPPIFNPRDHLTKSPPIPGMPPFLPPPLGANPFMPPPPLEGMMPHFMPPLPPGLFPGDHRPPPLGRMSSPPPVGGRYTPESTVYSEYDRYDRRSPSPIYDSEYGASPPSGRAYSPYDDRRVYLQTDRDYPRSQPRSNGRNSKALHSSGSENDSLGKSNKKGHRKV</sequence>
<proteinExistence type="predicted"/>
<feature type="region of interest" description="Disordered" evidence="3">
    <location>
        <begin position="373"/>
        <end position="405"/>
    </location>
</feature>
<accession>A0A834MME6</accession>
<evidence type="ECO:0008006" key="6">
    <source>
        <dbReference type="Google" id="ProtNLM"/>
    </source>
</evidence>
<feature type="coiled-coil region" evidence="2">
    <location>
        <begin position="950"/>
        <end position="1005"/>
    </location>
</feature>
<dbReference type="Proteomes" id="UP000625711">
    <property type="component" value="Unassembled WGS sequence"/>
</dbReference>
<feature type="compositionally biased region" description="Polar residues" evidence="3">
    <location>
        <begin position="505"/>
        <end position="514"/>
    </location>
</feature>
<dbReference type="EMBL" id="JAACXV010000046">
    <property type="protein sequence ID" value="KAF7285735.1"/>
    <property type="molecule type" value="Genomic_DNA"/>
</dbReference>
<dbReference type="GO" id="GO:0070971">
    <property type="term" value="C:endoplasmic reticulum exit site"/>
    <property type="evidence" value="ECO:0007669"/>
    <property type="project" value="TreeGrafter"/>
</dbReference>
<organism evidence="4 5">
    <name type="scientific">Rhynchophorus ferrugineus</name>
    <name type="common">Red palm weevil</name>
    <name type="synonym">Curculio ferrugineus</name>
    <dbReference type="NCBI Taxonomy" id="354439"/>
    <lineage>
        <taxon>Eukaryota</taxon>
        <taxon>Metazoa</taxon>
        <taxon>Ecdysozoa</taxon>
        <taxon>Arthropoda</taxon>
        <taxon>Hexapoda</taxon>
        <taxon>Insecta</taxon>
        <taxon>Pterygota</taxon>
        <taxon>Neoptera</taxon>
        <taxon>Endopterygota</taxon>
        <taxon>Coleoptera</taxon>
        <taxon>Polyphaga</taxon>
        <taxon>Cucujiformia</taxon>
        <taxon>Curculionidae</taxon>
        <taxon>Dryophthorinae</taxon>
        <taxon>Rhynchophorus</taxon>
    </lineage>
</organism>
<dbReference type="InterPro" id="IPR051500">
    <property type="entry name" value="cTAGE_MIA/OTOR"/>
</dbReference>